<evidence type="ECO:0000256" key="15">
    <source>
        <dbReference type="ARBA" id="ARBA00022777"/>
    </source>
</evidence>
<dbReference type="FunFam" id="3.80.10.10:FF:000383">
    <property type="entry name" value="Leucine-rich repeat receptor protein kinase EMS1"/>
    <property type="match status" value="1"/>
</dbReference>
<dbReference type="eggNOG" id="ENOG502QVKB">
    <property type="taxonomic scope" value="Eukaryota"/>
</dbReference>
<keyword evidence="5" id="KW-0134">Cell wall</keyword>
<keyword evidence="17 26" id="KW-0067">ATP-binding</keyword>
<dbReference type="InterPro" id="IPR008266">
    <property type="entry name" value="Tyr_kinase_AS"/>
</dbReference>
<dbReference type="Pfam" id="PF23598">
    <property type="entry name" value="LRR_14"/>
    <property type="match status" value="1"/>
</dbReference>
<dbReference type="Gene3D" id="3.80.10.10">
    <property type="entry name" value="Ribonuclease Inhibitor"/>
    <property type="match status" value="1"/>
</dbReference>
<dbReference type="PROSITE" id="PS00109">
    <property type="entry name" value="PROTEIN_KINASE_TYR"/>
    <property type="match status" value="1"/>
</dbReference>
<keyword evidence="14 26" id="KW-0547">Nucleotide-binding</keyword>
<comment type="catalytic activity">
    <reaction evidence="24">
        <text>L-threonyl-[protein] + ATP = O-phospho-L-threonyl-[protein] + ADP + H(+)</text>
        <dbReference type="Rhea" id="RHEA:46608"/>
        <dbReference type="Rhea" id="RHEA-COMP:11060"/>
        <dbReference type="Rhea" id="RHEA-COMP:11605"/>
        <dbReference type="ChEBI" id="CHEBI:15378"/>
        <dbReference type="ChEBI" id="CHEBI:30013"/>
        <dbReference type="ChEBI" id="CHEBI:30616"/>
        <dbReference type="ChEBI" id="CHEBI:61977"/>
        <dbReference type="ChEBI" id="CHEBI:456216"/>
        <dbReference type="EC" id="2.7.11.1"/>
    </reaction>
</comment>
<dbReference type="PROSITE" id="PS00107">
    <property type="entry name" value="PROTEIN_KINASE_ATP"/>
    <property type="match status" value="1"/>
</dbReference>
<keyword evidence="16" id="KW-0611">Plant defense</keyword>
<evidence type="ECO:0000256" key="20">
    <source>
        <dbReference type="ARBA" id="ARBA00023157"/>
    </source>
</evidence>
<evidence type="ECO:0000256" key="7">
    <source>
        <dbReference type="ARBA" id="ARBA00022527"/>
    </source>
</evidence>
<evidence type="ECO:0000256" key="14">
    <source>
        <dbReference type="ARBA" id="ARBA00022741"/>
    </source>
</evidence>
<proteinExistence type="inferred from homology"/>
<protein>
    <recommendedName>
        <fullName evidence="4">non-specific serine/threonine protein kinase</fullName>
        <ecNumber evidence="4">2.7.11.1</ecNumber>
    </recommendedName>
</protein>
<dbReference type="PANTHER" id="PTHR48005">
    <property type="entry name" value="LEUCINE RICH REPEAT KINASE 2"/>
    <property type="match status" value="1"/>
</dbReference>
<keyword evidence="11 27" id="KW-0812">Transmembrane</keyword>
<dbReference type="PRINTS" id="PR00019">
    <property type="entry name" value="LEURICHRPT"/>
</dbReference>
<dbReference type="FunFam" id="3.80.10.10:FF:000400">
    <property type="entry name" value="Nuclear pore complex protein NUP107"/>
    <property type="match status" value="1"/>
</dbReference>
<evidence type="ECO:0000256" key="13">
    <source>
        <dbReference type="ARBA" id="ARBA00022737"/>
    </source>
</evidence>
<dbReference type="FunFam" id="1.10.510.10:FF:000445">
    <property type="entry name" value="MDIS1-interacting receptor like kinase 2"/>
    <property type="match status" value="1"/>
</dbReference>
<keyword evidence="30" id="KW-1185">Reference proteome</keyword>
<dbReference type="Proteomes" id="UP000000226">
    <property type="component" value="Chromosome 8"/>
</dbReference>
<dbReference type="InterPro" id="IPR032675">
    <property type="entry name" value="LRR_dom_sf"/>
</dbReference>
<evidence type="ECO:0000256" key="25">
    <source>
        <dbReference type="ARBA" id="ARBA00048679"/>
    </source>
</evidence>
<evidence type="ECO:0000256" key="17">
    <source>
        <dbReference type="ARBA" id="ARBA00022840"/>
    </source>
</evidence>
<keyword evidence="22" id="KW-0325">Glycoprotein</keyword>
<dbReference type="PROSITE" id="PS50011">
    <property type="entry name" value="PROTEIN_KINASE_DOM"/>
    <property type="match status" value="1"/>
</dbReference>
<dbReference type="Gramene" id="ESW11609">
    <property type="protein sequence ID" value="ESW11609"/>
    <property type="gene ID" value="PHAVU_008G044600g"/>
</dbReference>
<dbReference type="SMR" id="V7B192"/>
<dbReference type="SMART" id="SM00365">
    <property type="entry name" value="LRR_SD22"/>
    <property type="match status" value="4"/>
</dbReference>
<dbReference type="OMA" id="YYIATHQ"/>
<feature type="non-terminal residue" evidence="29">
    <location>
        <position position="721"/>
    </location>
</feature>
<evidence type="ECO:0000256" key="21">
    <source>
        <dbReference type="ARBA" id="ARBA00023170"/>
    </source>
</evidence>
<evidence type="ECO:0000256" key="3">
    <source>
        <dbReference type="ARBA" id="ARBA00004479"/>
    </source>
</evidence>
<feature type="transmembrane region" description="Helical" evidence="27">
    <location>
        <begin position="369"/>
        <end position="389"/>
    </location>
</feature>
<evidence type="ECO:0000256" key="27">
    <source>
        <dbReference type="SAM" id="Phobius"/>
    </source>
</evidence>
<evidence type="ECO:0000256" key="12">
    <source>
        <dbReference type="ARBA" id="ARBA00022729"/>
    </source>
</evidence>
<evidence type="ECO:0000256" key="4">
    <source>
        <dbReference type="ARBA" id="ARBA00012513"/>
    </source>
</evidence>
<evidence type="ECO:0000256" key="22">
    <source>
        <dbReference type="ARBA" id="ARBA00023180"/>
    </source>
</evidence>
<reference evidence="30" key="1">
    <citation type="journal article" date="2014" name="Nat. Genet.">
        <title>A reference genome for common bean and genome-wide analysis of dual domestications.</title>
        <authorList>
            <person name="Schmutz J."/>
            <person name="McClean P.E."/>
            <person name="Mamidi S."/>
            <person name="Wu G.A."/>
            <person name="Cannon S.B."/>
            <person name="Grimwood J."/>
            <person name="Jenkins J."/>
            <person name="Shu S."/>
            <person name="Song Q."/>
            <person name="Chavarro C."/>
            <person name="Torres-Torres M."/>
            <person name="Geffroy V."/>
            <person name="Moghaddam S.M."/>
            <person name="Gao D."/>
            <person name="Abernathy B."/>
            <person name="Barry K."/>
            <person name="Blair M."/>
            <person name="Brick M.A."/>
            <person name="Chovatia M."/>
            <person name="Gepts P."/>
            <person name="Goodstein D.M."/>
            <person name="Gonzales M."/>
            <person name="Hellsten U."/>
            <person name="Hyten D.L."/>
            <person name="Jia G."/>
            <person name="Kelly J.D."/>
            <person name="Kudrna D."/>
            <person name="Lee R."/>
            <person name="Richard M.M."/>
            <person name="Miklas P.N."/>
            <person name="Osorno J.M."/>
            <person name="Rodrigues J."/>
            <person name="Thareau V."/>
            <person name="Urrea C.A."/>
            <person name="Wang M."/>
            <person name="Yu Y."/>
            <person name="Zhang M."/>
            <person name="Wing R.A."/>
            <person name="Cregan P.B."/>
            <person name="Rokhsar D.S."/>
            <person name="Jackson S.A."/>
        </authorList>
    </citation>
    <scope>NUCLEOTIDE SEQUENCE [LARGE SCALE GENOMIC DNA]</scope>
    <source>
        <strain evidence="30">cv. G19833</strain>
    </source>
</reference>
<evidence type="ECO:0000313" key="30">
    <source>
        <dbReference type="Proteomes" id="UP000000226"/>
    </source>
</evidence>
<dbReference type="STRING" id="3885.V7B192"/>
<dbReference type="Gene3D" id="1.10.510.10">
    <property type="entry name" value="Transferase(Phosphotransferase) domain 1"/>
    <property type="match status" value="1"/>
</dbReference>
<keyword evidence="10" id="KW-0808">Transferase</keyword>
<organism evidence="29 30">
    <name type="scientific">Phaseolus vulgaris</name>
    <name type="common">Kidney bean</name>
    <name type="synonym">French bean</name>
    <dbReference type="NCBI Taxonomy" id="3885"/>
    <lineage>
        <taxon>Eukaryota</taxon>
        <taxon>Viridiplantae</taxon>
        <taxon>Streptophyta</taxon>
        <taxon>Embryophyta</taxon>
        <taxon>Tracheophyta</taxon>
        <taxon>Spermatophyta</taxon>
        <taxon>Magnoliopsida</taxon>
        <taxon>eudicotyledons</taxon>
        <taxon>Gunneridae</taxon>
        <taxon>Pentapetalae</taxon>
        <taxon>rosids</taxon>
        <taxon>fabids</taxon>
        <taxon>Fabales</taxon>
        <taxon>Fabaceae</taxon>
        <taxon>Papilionoideae</taxon>
        <taxon>50 kb inversion clade</taxon>
        <taxon>NPAAA clade</taxon>
        <taxon>indigoferoid/millettioid clade</taxon>
        <taxon>Phaseoleae</taxon>
        <taxon>Phaseolus</taxon>
    </lineage>
</organism>
<evidence type="ECO:0000259" key="28">
    <source>
        <dbReference type="PROSITE" id="PS50011"/>
    </source>
</evidence>
<feature type="domain" description="Protein kinase" evidence="28">
    <location>
        <begin position="434"/>
        <end position="697"/>
    </location>
</feature>
<dbReference type="PANTHER" id="PTHR48005:SF16">
    <property type="entry name" value="MDIS1-INTERACTING RECEPTOR LIKE KINASE 2-LIKE ISOFORM X1"/>
    <property type="match status" value="1"/>
</dbReference>
<evidence type="ECO:0000256" key="24">
    <source>
        <dbReference type="ARBA" id="ARBA00047899"/>
    </source>
</evidence>
<evidence type="ECO:0000256" key="5">
    <source>
        <dbReference type="ARBA" id="ARBA00022512"/>
    </source>
</evidence>
<evidence type="ECO:0000256" key="26">
    <source>
        <dbReference type="PROSITE-ProRule" id="PRU10141"/>
    </source>
</evidence>
<dbReference type="Gene3D" id="3.30.200.20">
    <property type="entry name" value="Phosphorylase Kinase, domain 1"/>
    <property type="match status" value="1"/>
</dbReference>
<evidence type="ECO:0000256" key="6">
    <source>
        <dbReference type="ARBA" id="ARBA00022525"/>
    </source>
</evidence>
<dbReference type="InterPro" id="IPR017441">
    <property type="entry name" value="Protein_kinase_ATP_BS"/>
</dbReference>
<evidence type="ECO:0000256" key="2">
    <source>
        <dbReference type="ARBA" id="ARBA00004191"/>
    </source>
</evidence>
<evidence type="ECO:0000256" key="11">
    <source>
        <dbReference type="ARBA" id="ARBA00022692"/>
    </source>
</evidence>
<dbReference type="SUPFAM" id="SSF56112">
    <property type="entry name" value="Protein kinase-like (PK-like)"/>
    <property type="match status" value="1"/>
</dbReference>
<dbReference type="PROSITE" id="PS51450">
    <property type="entry name" value="LRR"/>
    <property type="match status" value="1"/>
</dbReference>
<dbReference type="GO" id="GO:0004674">
    <property type="term" value="F:protein serine/threonine kinase activity"/>
    <property type="evidence" value="ECO:0007669"/>
    <property type="project" value="UniProtKB-KW"/>
</dbReference>
<dbReference type="SMART" id="SM00369">
    <property type="entry name" value="LRR_TYP"/>
    <property type="match status" value="5"/>
</dbReference>
<dbReference type="EC" id="2.7.11.1" evidence="4"/>
<keyword evidence="8" id="KW-0597">Phosphoprotein</keyword>
<evidence type="ECO:0000256" key="16">
    <source>
        <dbReference type="ARBA" id="ARBA00022821"/>
    </source>
</evidence>
<dbReference type="SUPFAM" id="SSF52058">
    <property type="entry name" value="L domain-like"/>
    <property type="match status" value="1"/>
</dbReference>
<evidence type="ECO:0000256" key="1">
    <source>
        <dbReference type="ARBA" id="ARBA00004170"/>
    </source>
</evidence>
<dbReference type="InterPro" id="IPR051420">
    <property type="entry name" value="Ser_Thr_Kinases_DiverseReg"/>
</dbReference>
<name>V7B192_PHAVU</name>
<dbReference type="InterPro" id="IPR001611">
    <property type="entry name" value="Leu-rich_rpt"/>
</dbReference>
<evidence type="ECO:0000256" key="9">
    <source>
        <dbReference type="ARBA" id="ARBA00022614"/>
    </source>
</evidence>
<dbReference type="Pfam" id="PF00560">
    <property type="entry name" value="LRR_1"/>
    <property type="match status" value="2"/>
</dbReference>
<dbReference type="GO" id="GO:0005524">
    <property type="term" value="F:ATP binding"/>
    <property type="evidence" value="ECO:0007669"/>
    <property type="project" value="UniProtKB-UniRule"/>
</dbReference>
<dbReference type="InterPro" id="IPR001245">
    <property type="entry name" value="Ser-Thr/Tyr_kinase_cat_dom"/>
</dbReference>
<comment type="catalytic activity">
    <reaction evidence="25">
        <text>L-seryl-[protein] + ATP = O-phospho-L-seryl-[protein] + ADP + H(+)</text>
        <dbReference type="Rhea" id="RHEA:17989"/>
        <dbReference type="Rhea" id="RHEA-COMP:9863"/>
        <dbReference type="Rhea" id="RHEA-COMP:11604"/>
        <dbReference type="ChEBI" id="CHEBI:15378"/>
        <dbReference type="ChEBI" id="CHEBI:29999"/>
        <dbReference type="ChEBI" id="CHEBI:30616"/>
        <dbReference type="ChEBI" id="CHEBI:83421"/>
        <dbReference type="ChEBI" id="CHEBI:456216"/>
        <dbReference type="EC" id="2.7.11.1"/>
    </reaction>
</comment>
<keyword evidence="21" id="KW-0675">Receptor</keyword>
<dbReference type="GO" id="GO:0006952">
    <property type="term" value="P:defense response"/>
    <property type="evidence" value="ECO:0007669"/>
    <property type="project" value="UniProtKB-KW"/>
</dbReference>
<comment type="similarity">
    <text evidence="23">Belongs to the polygalacturonase-inhibiting protein family.</text>
</comment>
<evidence type="ECO:0000256" key="19">
    <source>
        <dbReference type="ARBA" id="ARBA00023136"/>
    </source>
</evidence>
<gene>
    <name evidence="29" type="ORF">PHAVU_008G044600g</name>
</gene>
<keyword evidence="15" id="KW-0418">Kinase</keyword>
<dbReference type="OrthoDB" id="676979at2759"/>
<feature type="binding site" evidence="26">
    <location>
        <position position="463"/>
    </location>
    <ligand>
        <name>ATP</name>
        <dbReference type="ChEBI" id="CHEBI:30616"/>
    </ligand>
</feature>
<evidence type="ECO:0000313" key="29">
    <source>
        <dbReference type="EMBL" id="ESW11609.1"/>
    </source>
</evidence>
<keyword evidence="19 27" id="KW-0472">Membrane</keyword>
<keyword evidence="13" id="KW-0677">Repeat</keyword>
<dbReference type="InterPro" id="IPR011009">
    <property type="entry name" value="Kinase-like_dom_sf"/>
</dbReference>
<evidence type="ECO:0000256" key="23">
    <source>
        <dbReference type="ARBA" id="ARBA00038043"/>
    </source>
</evidence>
<dbReference type="InterPro" id="IPR003591">
    <property type="entry name" value="Leu-rich_rpt_typical-subtyp"/>
</dbReference>
<dbReference type="FunFam" id="3.30.200.20:FF:000309">
    <property type="entry name" value="Leucine-rich repeat receptor protein kinase MSP1"/>
    <property type="match status" value="1"/>
</dbReference>
<dbReference type="InterPro" id="IPR000719">
    <property type="entry name" value="Prot_kinase_dom"/>
</dbReference>
<evidence type="ECO:0000256" key="18">
    <source>
        <dbReference type="ARBA" id="ARBA00022989"/>
    </source>
</evidence>
<comment type="subcellular location">
    <subcellularLocation>
        <location evidence="1">Membrane</location>
        <topology evidence="1">Peripheral membrane protein</topology>
    </subcellularLocation>
    <subcellularLocation>
        <location evidence="3">Membrane</location>
        <topology evidence="3">Single-pass type I membrane protein</topology>
    </subcellularLocation>
    <subcellularLocation>
        <location evidence="2">Secreted</location>
        <location evidence="2">Cell wall</location>
    </subcellularLocation>
</comment>
<evidence type="ECO:0000256" key="10">
    <source>
        <dbReference type="ARBA" id="ARBA00022679"/>
    </source>
</evidence>
<evidence type="ECO:0000256" key="8">
    <source>
        <dbReference type="ARBA" id="ARBA00022553"/>
    </source>
</evidence>
<keyword evidence="6" id="KW-0964">Secreted</keyword>
<sequence length="721" mass="80498">MLGSASTSSQLQLEANAIINSGWWNLSSSDSHHICSLNHGIHCNAVGSNLESFEVVYCSLHGTIPPEIGNLPKLTHLDFCYNSLSGKIPFTMGNLLELTYLHFSHNSLYGEIPSTIGNLSKLNDLDLSYNSFQGEIPSTIGNLSKLTILDLSYNSLEGEIPLTIGNLSKLFYLDLSHNSFHGEIPPTIGNLSNLTHLHLSSNTLQGEIPPTVGNLTQLWSLAISNNYIEGPIFFELSFLQNLNVANLSYNKINGTLPLLLSNLRNLKNLDISHNLLTGSLKPFSVQDFPSLESLDLSYNNLTGLPLLLNAYNMDLSFNNLKGPIPNGLNPYVLKGNKGVCSDILHVQTEYQFHPCLVRHRKLTKNQNRLVIIFSVTIFLIMIFSKLLYLRHNRTVVKNKDARLTKISKNGDLFCIWNYDGSIAYEDIIIATEDFDLKYCIGTGAYGCVYRAQLPSGKIVAVKKLHGFDATVSTFDESFRNEAKVLSEIKHRLIVKLHGFCLHKRIMFLIYEYMEKGSLFSVLYDDMEAMEFDWKKRVNTVKGIAHALSYLHHDCVPPIVHRDISACNVLLNSNWEPTVSDFGIARFLNLDSSNRTIVAGTIGYIAPELAYTMVVNEKCDVYSFGVVALETLMGKHPKDILSSLQSTSTVCEILDQRLPHPTVSVLQDIVVVAIVAYACLNPNPCSRPTMKCISQCFLTRLTPINIPLHHISLQQLMSRELT</sequence>
<keyword evidence="12" id="KW-0732">Signal</keyword>
<dbReference type="InterPro" id="IPR055414">
    <property type="entry name" value="LRR_R13L4/SHOC2-like"/>
</dbReference>
<accession>V7B192</accession>
<keyword evidence="18 27" id="KW-1133">Transmembrane helix</keyword>
<dbReference type="GO" id="GO:0016020">
    <property type="term" value="C:membrane"/>
    <property type="evidence" value="ECO:0007669"/>
    <property type="project" value="UniProtKB-SubCell"/>
</dbReference>
<dbReference type="AlphaFoldDB" id="V7B192"/>
<keyword evidence="20" id="KW-1015">Disulfide bond</keyword>
<keyword evidence="7" id="KW-0723">Serine/threonine-protein kinase</keyword>
<keyword evidence="9" id="KW-0433">Leucine-rich repeat</keyword>
<dbReference type="Pfam" id="PF07714">
    <property type="entry name" value="PK_Tyr_Ser-Thr"/>
    <property type="match status" value="1"/>
</dbReference>
<dbReference type="EMBL" id="CM002295">
    <property type="protein sequence ID" value="ESW11609.1"/>
    <property type="molecule type" value="Genomic_DNA"/>
</dbReference>